<feature type="transmembrane region" description="Helical" evidence="1">
    <location>
        <begin position="87"/>
        <end position="104"/>
    </location>
</feature>
<evidence type="ECO:0000256" key="1">
    <source>
        <dbReference type="SAM" id="Phobius"/>
    </source>
</evidence>
<dbReference type="Proteomes" id="UP000245449">
    <property type="component" value="Unassembled WGS sequence"/>
</dbReference>
<dbReference type="RefSeq" id="WP_116723460.1">
    <property type="nucleotide sequence ID" value="NZ_QCZI01000001.1"/>
</dbReference>
<dbReference type="OrthoDB" id="799395at2"/>
<evidence type="ECO:0000256" key="2">
    <source>
        <dbReference type="SAM" id="SignalP"/>
    </source>
</evidence>
<protein>
    <recommendedName>
        <fullName evidence="5">Seryl-tRNA synthetase</fullName>
    </recommendedName>
</protein>
<comment type="caution">
    <text evidence="3">The sequence shown here is derived from an EMBL/GenBank/DDBJ whole genome shotgun (WGS) entry which is preliminary data.</text>
</comment>
<reference evidence="3 4" key="1">
    <citation type="submission" date="2018-04" db="EMBL/GenBank/DDBJ databases">
        <title>Flavobacterium sp. nov., isolated from glacier ice.</title>
        <authorList>
            <person name="Liu Q."/>
            <person name="Xin Y.-H."/>
        </authorList>
    </citation>
    <scope>NUCLEOTIDE SEQUENCE [LARGE SCALE GENOMIC DNA]</scope>
    <source>
        <strain evidence="3 4">RB1R5</strain>
    </source>
</reference>
<dbReference type="EMBL" id="QCZI01000001">
    <property type="protein sequence ID" value="PWA07314.1"/>
    <property type="molecule type" value="Genomic_DNA"/>
</dbReference>
<keyword evidence="1" id="KW-1133">Transmembrane helix</keyword>
<evidence type="ECO:0000313" key="3">
    <source>
        <dbReference type="EMBL" id="PWA07314.1"/>
    </source>
</evidence>
<evidence type="ECO:0000313" key="4">
    <source>
        <dbReference type="Proteomes" id="UP000245449"/>
    </source>
</evidence>
<keyword evidence="1" id="KW-0472">Membrane</keyword>
<dbReference type="AlphaFoldDB" id="A0A2U1JQR7"/>
<accession>A0A2U1JQR7</accession>
<proteinExistence type="predicted"/>
<organism evidence="3 4">
    <name type="scientific">Flavobacterium psychrotolerans</name>
    <dbReference type="NCBI Taxonomy" id="2169410"/>
    <lineage>
        <taxon>Bacteria</taxon>
        <taxon>Pseudomonadati</taxon>
        <taxon>Bacteroidota</taxon>
        <taxon>Flavobacteriia</taxon>
        <taxon>Flavobacteriales</taxon>
        <taxon>Flavobacteriaceae</taxon>
        <taxon>Flavobacterium</taxon>
    </lineage>
</organism>
<feature type="chain" id="PRO_5015737605" description="Seryl-tRNA synthetase" evidence="2">
    <location>
        <begin position="25"/>
        <end position="105"/>
    </location>
</feature>
<gene>
    <name evidence="3" type="ORF">DB895_00915</name>
</gene>
<feature type="signal peptide" evidence="2">
    <location>
        <begin position="1"/>
        <end position="24"/>
    </location>
</feature>
<evidence type="ECO:0008006" key="5">
    <source>
        <dbReference type="Google" id="ProtNLM"/>
    </source>
</evidence>
<name>A0A2U1JQR7_9FLAO</name>
<keyword evidence="2" id="KW-0732">Signal</keyword>
<sequence>MKKTTLYLMMMVLSLSFFPSTTFASEKNPTTVANNPTEMPAEIKVMLNRLNEIKAMDRSSMSRIEKKALRKEVRAINTSLRSSGNGVYLSVGAIIIIILLLILIL</sequence>
<keyword evidence="4" id="KW-1185">Reference proteome</keyword>
<keyword evidence="1" id="KW-0812">Transmembrane</keyword>